<evidence type="ECO:0000256" key="4">
    <source>
        <dbReference type="ARBA" id="ARBA00024195"/>
    </source>
</evidence>
<keyword evidence="1" id="KW-0732">Signal</keyword>
<organism evidence="8">
    <name type="scientific">Graphocephala atropunctata</name>
    <dbReference type="NCBI Taxonomy" id="36148"/>
    <lineage>
        <taxon>Eukaryota</taxon>
        <taxon>Metazoa</taxon>
        <taxon>Ecdysozoa</taxon>
        <taxon>Arthropoda</taxon>
        <taxon>Hexapoda</taxon>
        <taxon>Insecta</taxon>
        <taxon>Pterygota</taxon>
        <taxon>Neoptera</taxon>
        <taxon>Paraneoptera</taxon>
        <taxon>Hemiptera</taxon>
        <taxon>Auchenorrhyncha</taxon>
        <taxon>Membracoidea</taxon>
        <taxon>Cicadellidae</taxon>
        <taxon>Cicadellinae</taxon>
        <taxon>Cicadellini</taxon>
        <taxon>Graphocephala</taxon>
    </lineage>
</organism>
<dbReference type="PRINTS" id="PR00722">
    <property type="entry name" value="CHYMOTRYPSIN"/>
</dbReference>
<evidence type="ECO:0000313" key="8">
    <source>
        <dbReference type="EMBL" id="JAT24671.1"/>
    </source>
</evidence>
<reference evidence="8" key="1">
    <citation type="submission" date="2015-11" db="EMBL/GenBank/DDBJ databases">
        <title>De novo transcriptome assembly of four potential Pierce s Disease insect vectors from Arizona vineyards.</title>
        <authorList>
            <person name="Tassone E.E."/>
        </authorList>
    </citation>
    <scope>NUCLEOTIDE SEQUENCE</scope>
</reference>
<feature type="non-terminal residue" evidence="8">
    <location>
        <position position="1"/>
    </location>
</feature>
<dbReference type="InterPro" id="IPR035976">
    <property type="entry name" value="Sushi/SCR/CCP_sf"/>
</dbReference>
<dbReference type="Pfam" id="PF00089">
    <property type="entry name" value="Trypsin"/>
    <property type="match status" value="1"/>
</dbReference>
<evidence type="ECO:0008006" key="9">
    <source>
        <dbReference type="Google" id="ProtNLM"/>
    </source>
</evidence>
<dbReference type="AlphaFoldDB" id="A0A1B6LLQ8"/>
<comment type="similarity">
    <text evidence="4">Belongs to the peptidase S1 family. CLIP subfamily.</text>
</comment>
<keyword evidence="5" id="KW-0768">Sushi</keyword>
<keyword evidence="2 5" id="KW-1015">Disulfide bond</keyword>
<dbReference type="SUPFAM" id="SSF57535">
    <property type="entry name" value="Complement control module/SCR domain"/>
    <property type="match status" value="1"/>
</dbReference>
<accession>A0A1B6LLQ8</accession>
<feature type="domain" description="Peptidase S1" evidence="6">
    <location>
        <begin position="124"/>
        <end position="286"/>
    </location>
</feature>
<dbReference type="SMART" id="SM00020">
    <property type="entry name" value="Tryp_SPc"/>
    <property type="match status" value="1"/>
</dbReference>
<dbReference type="PROSITE" id="PS50240">
    <property type="entry name" value="TRYPSIN_DOM"/>
    <property type="match status" value="1"/>
</dbReference>
<dbReference type="PANTHER" id="PTHR24260">
    <property type="match status" value="1"/>
</dbReference>
<comment type="caution">
    <text evidence="5">Lacks conserved residue(s) required for the propagation of feature annotation.</text>
</comment>
<dbReference type="CDD" id="cd00190">
    <property type="entry name" value="Tryp_SPc"/>
    <property type="match status" value="1"/>
</dbReference>
<evidence type="ECO:0000259" key="7">
    <source>
        <dbReference type="PROSITE" id="PS50923"/>
    </source>
</evidence>
<dbReference type="EMBL" id="GEBQ01015306">
    <property type="protein sequence ID" value="JAT24671.1"/>
    <property type="molecule type" value="Transcribed_RNA"/>
</dbReference>
<dbReference type="InterPro" id="IPR001314">
    <property type="entry name" value="Peptidase_S1A"/>
</dbReference>
<gene>
    <name evidence="8" type="ORF">g.44487</name>
</gene>
<protein>
    <recommendedName>
        <fullName evidence="9">Peptidase S1 domain-containing protein</fullName>
    </recommendedName>
</protein>
<dbReference type="InterPro" id="IPR000436">
    <property type="entry name" value="Sushi_SCR_CCP_dom"/>
</dbReference>
<dbReference type="Gene3D" id="2.10.70.10">
    <property type="entry name" value="Complement Module, domain 1"/>
    <property type="match status" value="1"/>
</dbReference>
<dbReference type="InterPro" id="IPR043504">
    <property type="entry name" value="Peptidase_S1_PA_chymotrypsin"/>
</dbReference>
<evidence type="ECO:0000256" key="3">
    <source>
        <dbReference type="ARBA" id="ARBA00023180"/>
    </source>
</evidence>
<dbReference type="GO" id="GO:0004252">
    <property type="term" value="F:serine-type endopeptidase activity"/>
    <property type="evidence" value="ECO:0007669"/>
    <property type="project" value="InterPro"/>
</dbReference>
<dbReference type="InterPro" id="IPR001254">
    <property type="entry name" value="Trypsin_dom"/>
</dbReference>
<feature type="disulfide bond" evidence="5">
    <location>
        <begin position="79"/>
        <end position="106"/>
    </location>
</feature>
<dbReference type="SUPFAM" id="SSF50494">
    <property type="entry name" value="Trypsin-like serine proteases"/>
    <property type="match status" value="1"/>
</dbReference>
<evidence type="ECO:0000256" key="2">
    <source>
        <dbReference type="ARBA" id="ARBA00023157"/>
    </source>
</evidence>
<feature type="non-terminal residue" evidence="8">
    <location>
        <position position="286"/>
    </location>
</feature>
<evidence type="ECO:0000256" key="5">
    <source>
        <dbReference type="PROSITE-ProRule" id="PRU00302"/>
    </source>
</evidence>
<dbReference type="PANTHER" id="PTHR24260:SF136">
    <property type="entry name" value="GH08193P-RELATED"/>
    <property type="match status" value="1"/>
</dbReference>
<dbReference type="InterPro" id="IPR051333">
    <property type="entry name" value="CLIP_Serine_Protease"/>
</dbReference>
<dbReference type="PROSITE" id="PS50923">
    <property type="entry name" value="SUSHI"/>
    <property type="match status" value="1"/>
</dbReference>
<evidence type="ECO:0000256" key="1">
    <source>
        <dbReference type="ARBA" id="ARBA00022729"/>
    </source>
</evidence>
<evidence type="ECO:0000259" key="6">
    <source>
        <dbReference type="PROSITE" id="PS50240"/>
    </source>
</evidence>
<name>A0A1B6LLQ8_9HEMI</name>
<dbReference type="GO" id="GO:0006508">
    <property type="term" value="P:proteolysis"/>
    <property type="evidence" value="ECO:0007669"/>
    <property type="project" value="InterPro"/>
</dbReference>
<dbReference type="Gene3D" id="2.40.10.10">
    <property type="entry name" value="Trypsin-like serine proteases"/>
    <property type="match status" value="1"/>
</dbReference>
<dbReference type="FunFam" id="2.40.10.10:FF:000028">
    <property type="entry name" value="Serine protease easter"/>
    <property type="match status" value="1"/>
</dbReference>
<keyword evidence="3" id="KW-0325">Glycoprotein</keyword>
<feature type="domain" description="Sushi" evidence="7">
    <location>
        <begin position="51"/>
        <end position="108"/>
    </location>
</feature>
<proteinExistence type="inferred from homology"/>
<sequence length="286" mass="31860">LFTDLTNDVHRLWLRDQCFRLSGNHSSVSRLVSTSPQCKLPAHPAHGTKDMLCDKSDQNCLDYQPGKEVAHGTRLITLCHENYTLESSSNSSTCFNGDWFPPGQTCTESNKVIRNVLRKLPQDMCGQSSYQNTKPNSSVTEPPLGMYPWMVAVGYTKHSSIATEWLCGGSLITDQYVLTAGQCISPSVQENFNVSVVRLGELDLDSSVDDGAHPIDVEVEKVIPHPEYNFTHKINDIGLIKLKQKIEFNDFVKPICLPIPEDFQTSIFVNEETVLAGWIDKDVNAG</sequence>
<dbReference type="InterPro" id="IPR009003">
    <property type="entry name" value="Peptidase_S1_PA"/>
</dbReference>